<dbReference type="GO" id="GO:0035438">
    <property type="term" value="F:cyclic-di-GMP binding"/>
    <property type="evidence" value="ECO:0007669"/>
    <property type="project" value="InterPro"/>
</dbReference>
<dbReference type="InterPro" id="IPR009875">
    <property type="entry name" value="PilZ_domain"/>
</dbReference>
<proteinExistence type="predicted"/>
<dbReference type="SUPFAM" id="SSF141371">
    <property type="entry name" value="PilZ domain-like"/>
    <property type="match status" value="1"/>
</dbReference>
<dbReference type="Pfam" id="PF07238">
    <property type="entry name" value="PilZ"/>
    <property type="match status" value="1"/>
</dbReference>
<gene>
    <name evidence="2" type="ORF">FXB40_26830</name>
</gene>
<dbReference type="AlphaFoldDB" id="A0A5D3K8L0"/>
<protein>
    <submittedName>
        <fullName evidence="2">PilZ domain-containing protein</fullName>
    </submittedName>
</protein>
<feature type="domain" description="PilZ" evidence="1">
    <location>
        <begin position="10"/>
        <end position="87"/>
    </location>
</feature>
<keyword evidence="3" id="KW-1185">Reference proteome</keyword>
<dbReference type="Proteomes" id="UP000324758">
    <property type="component" value="Unassembled WGS sequence"/>
</dbReference>
<evidence type="ECO:0000313" key="3">
    <source>
        <dbReference type="Proteomes" id="UP000324758"/>
    </source>
</evidence>
<organism evidence="2 3">
    <name type="scientific">Bradyrhizobium rifense</name>
    <dbReference type="NCBI Taxonomy" id="515499"/>
    <lineage>
        <taxon>Bacteria</taxon>
        <taxon>Pseudomonadati</taxon>
        <taxon>Pseudomonadota</taxon>
        <taxon>Alphaproteobacteria</taxon>
        <taxon>Hyphomicrobiales</taxon>
        <taxon>Nitrobacteraceae</taxon>
        <taxon>Bradyrhizobium</taxon>
    </lineage>
</organism>
<name>A0A5D3K8L0_9BRAD</name>
<dbReference type="Gene3D" id="2.40.10.220">
    <property type="entry name" value="predicted glycosyltransferase like domains"/>
    <property type="match status" value="1"/>
</dbReference>
<reference evidence="2 3" key="1">
    <citation type="submission" date="2019-08" db="EMBL/GenBank/DDBJ databases">
        <title>Bradyrhizobium hipponensis sp. nov., a rhizobium isolated from a Lupinus angustifolius root nodule in Tunisia.</title>
        <authorList>
            <person name="Off K."/>
            <person name="Rejili M."/>
            <person name="Mars M."/>
            <person name="Brachmann A."/>
            <person name="Marin M."/>
        </authorList>
    </citation>
    <scope>NUCLEOTIDE SEQUENCE [LARGE SCALE GENOMIC DNA]</scope>
    <source>
        <strain evidence="2 3">CTAW71</strain>
    </source>
</reference>
<comment type="caution">
    <text evidence="2">The sequence shown here is derived from an EMBL/GenBank/DDBJ whole genome shotgun (WGS) entry which is preliminary data.</text>
</comment>
<evidence type="ECO:0000259" key="1">
    <source>
        <dbReference type="Pfam" id="PF07238"/>
    </source>
</evidence>
<dbReference type="OrthoDB" id="8239203at2"/>
<accession>A0A5D3K8L0</accession>
<evidence type="ECO:0000313" key="2">
    <source>
        <dbReference type="EMBL" id="TYL92110.1"/>
    </source>
</evidence>
<dbReference type="EMBL" id="VSSS01000041">
    <property type="protein sequence ID" value="TYL92110.1"/>
    <property type="molecule type" value="Genomic_DNA"/>
</dbReference>
<sequence>MVSAEWKGIERRRTTRKTVDQTVLLSLPGDVIVTPCRMLNLSVLGAGIQLRDTPLLSTEFLLSFDDFRMPFKCCLVWRQGDLAGLEFVY</sequence>